<evidence type="ECO:0000256" key="5">
    <source>
        <dbReference type="ARBA" id="ARBA00022989"/>
    </source>
</evidence>
<comment type="subcellular location">
    <subcellularLocation>
        <location evidence="1">Membrane</location>
        <topology evidence="1">Multi-pass membrane protein</topology>
    </subcellularLocation>
</comment>
<dbReference type="GO" id="GO:0005549">
    <property type="term" value="F:odorant binding"/>
    <property type="evidence" value="ECO:0007669"/>
    <property type="project" value="InterPro"/>
</dbReference>
<keyword evidence="5 9" id="KW-1133">Transmembrane helix</keyword>
<keyword evidence="11" id="KW-1185">Reference proteome</keyword>
<organism evidence="11">
    <name type="scientific">Camponotus floridanus</name>
    <name type="common">Florida carpenter ant</name>
    <dbReference type="NCBI Taxonomy" id="104421"/>
    <lineage>
        <taxon>Eukaryota</taxon>
        <taxon>Metazoa</taxon>
        <taxon>Ecdysozoa</taxon>
        <taxon>Arthropoda</taxon>
        <taxon>Hexapoda</taxon>
        <taxon>Insecta</taxon>
        <taxon>Pterygota</taxon>
        <taxon>Neoptera</taxon>
        <taxon>Endopterygota</taxon>
        <taxon>Hymenoptera</taxon>
        <taxon>Apocrita</taxon>
        <taxon>Aculeata</taxon>
        <taxon>Formicoidea</taxon>
        <taxon>Formicidae</taxon>
        <taxon>Formicinae</taxon>
        <taxon>Camponotus</taxon>
    </lineage>
</organism>
<evidence type="ECO:0000256" key="2">
    <source>
        <dbReference type="ARBA" id="ARBA00022606"/>
    </source>
</evidence>
<evidence type="ECO:0000256" key="8">
    <source>
        <dbReference type="ARBA" id="ARBA00023224"/>
    </source>
</evidence>
<reference evidence="10 11" key="1">
    <citation type="journal article" date="2010" name="Science">
        <title>Genomic comparison of the ants Camponotus floridanus and Harpegnathos saltator.</title>
        <authorList>
            <person name="Bonasio R."/>
            <person name="Zhang G."/>
            <person name="Ye C."/>
            <person name="Mutti N.S."/>
            <person name="Fang X."/>
            <person name="Qin N."/>
            <person name="Donahue G."/>
            <person name="Yang P."/>
            <person name="Li Q."/>
            <person name="Li C."/>
            <person name="Zhang P."/>
            <person name="Huang Z."/>
            <person name="Berger S.L."/>
            <person name="Reinberg D."/>
            <person name="Wang J."/>
            <person name="Liebig J."/>
        </authorList>
    </citation>
    <scope>NUCLEOTIDE SEQUENCE [LARGE SCALE GENOMIC DNA]</scope>
    <source>
        <strain evidence="11">C129</strain>
    </source>
</reference>
<keyword evidence="6 9" id="KW-0472">Membrane</keyword>
<evidence type="ECO:0000256" key="6">
    <source>
        <dbReference type="ARBA" id="ARBA00023136"/>
    </source>
</evidence>
<evidence type="ECO:0000313" key="10">
    <source>
        <dbReference type="EMBL" id="EFN71473.1"/>
    </source>
</evidence>
<gene>
    <name evidence="10" type="ORF">EAG_11902</name>
</gene>
<keyword evidence="8" id="KW-0807">Transducer</keyword>
<keyword evidence="3 9" id="KW-0812">Transmembrane</keyword>
<dbReference type="Pfam" id="PF02949">
    <property type="entry name" value="7tm_6"/>
    <property type="match status" value="1"/>
</dbReference>
<sequence length="87" mass="9987">YELPYPVHPFFEIKDMRTYLCICIYLVLAVLLIICGYAGPDAFVLSMTLHICGQFAALSCKIDNLLKDCENYHHHIASIVSRHHHLI</sequence>
<dbReference type="InParanoid" id="E2A517"/>
<dbReference type="EMBL" id="GL436788">
    <property type="protein sequence ID" value="EFN71473.1"/>
    <property type="molecule type" value="Genomic_DNA"/>
</dbReference>
<keyword evidence="4" id="KW-0552">Olfaction</keyword>
<accession>E2A517</accession>
<evidence type="ECO:0008006" key="12">
    <source>
        <dbReference type="Google" id="ProtNLM"/>
    </source>
</evidence>
<evidence type="ECO:0000256" key="3">
    <source>
        <dbReference type="ARBA" id="ARBA00022692"/>
    </source>
</evidence>
<dbReference type="GO" id="GO:0004984">
    <property type="term" value="F:olfactory receptor activity"/>
    <property type="evidence" value="ECO:0007669"/>
    <property type="project" value="InterPro"/>
</dbReference>
<evidence type="ECO:0000256" key="9">
    <source>
        <dbReference type="SAM" id="Phobius"/>
    </source>
</evidence>
<keyword evidence="7" id="KW-0675">Receptor</keyword>
<dbReference type="Proteomes" id="UP000000311">
    <property type="component" value="Unassembled WGS sequence"/>
</dbReference>
<evidence type="ECO:0000256" key="1">
    <source>
        <dbReference type="ARBA" id="ARBA00004141"/>
    </source>
</evidence>
<name>E2A517_CAMFO</name>
<dbReference type="AlphaFoldDB" id="E2A517"/>
<dbReference type="GO" id="GO:0007165">
    <property type="term" value="P:signal transduction"/>
    <property type="evidence" value="ECO:0007669"/>
    <property type="project" value="UniProtKB-KW"/>
</dbReference>
<protein>
    <recommendedName>
        <fullName evidence="12">Odorant receptor</fullName>
    </recommendedName>
</protein>
<keyword evidence="2" id="KW-0716">Sensory transduction</keyword>
<feature type="transmembrane region" description="Helical" evidence="9">
    <location>
        <begin position="19"/>
        <end position="39"/>
    </location>
</feature>
<feature type="non-terminal residue" evidence="10">
    <location>
        <position position="1"/>
    </location>
</feature>
<dbReference type="GO" id="GO:0016020">
    <property type="term" value="C:membrane"/>
    <property type="evidence" value="ECO:0007669"/>
    <property type="project" value="UniProtKB-SubCell"/>
</dbReference>
<proteinExistence type="predicted"/>
<evidence type="ECO:0000256" key="7">
    <source>
        <dbReference type="ARBA" id="ARBA00023170"/>
    </source>
</evidence>
<dbReference type="InterPro" id="IPR004117">
    <property type="entry name" value="7tm6_olfct_rcpt"/>
</dbReference>
<feature type="non-terminal residue" evidence="10">
    <location>
        <position position="87"/>
    </location>
</feature>
<evidence type="ECO:0000256" key="4">
    <source>
        <dbReference type="ARBA" id="ARBA00022725"/>
    </source>
</evidence>
<evidence type="ECO:0000313" key="11">
    <source>
        <dbReference type="Proteomes" id="UP000000311"/>
    </source>
</evidence>